<accession>A0A1Y2FBE4</accession>
<proteinExistence type="predicted"/>
<keyword evidence="4 5" id="KW-0472">Membrane</keyword>
<dbReference type="InterPro" id="IPR011701">
    <property type="entry name" value="MFS"/>
</dbReference>
<dbReference type="PANTHER" id="PTHR23502">
    <property type="entry name" value="MAJOR FACILITATOR SUPERFAMILY"/>
    <property type="match status" value="1"/>
</dbReference>
<dbReference type="Pfam" id="PF07690">
    <property type="entry name" value="MFS_1"/>
    <property type="match status" value="1"/>
</dbReference>
<dbReference type="PROSITE" id="PS50850">
    <property type="entry name" value="MFS"/>
    <property type="match status" value="1"/>
</dbReference>
<comment type="subcellular location">
    <subcellularLocation>
        <location evidence="1">Membrane</location>
        <topology evidence="1">Multi-pass membrane protein</topology>
    </subcellularLocation>
</comment>
<dbReference type="InParanoid" id="A0A1Y2FBE4"/>
<evidence type="ECO:0000256" key="5">
    <source>
        <dbReference type="SAM" id="Phobius"/>
    </source>
</evidence>
<evidence type="ECO:0000313" key="8">
    <source>
        <dbReference type="Proteomes" id="UP000193467"/>
    </source>
</evidence>
<organism evidence="7 8">
    <name type="scientific">Leucosporidium creatinivorum</name>
    <dbReference type="NCBI Taxonomy" id="106004"/>
    <lineage>
        <taxon>Eukaryota</taxon>
        <taxon>Fungi</taxon>
        <taxon>Dikarya</taxon>
        <taxon>Basidiomycota</taxon>
        <taxon>Pucciniomycotina</taxon>
        <taxon>Microbotryomycetes</taxon>
        <taxon>Leucosporidiales</taxon>
        <taxon>Leucosporidium</taxon>
    </lineage>
</organism>
<name>A0A1Y2FBE4_9BASI</name>
<dbReference type="STRING" id="106004.A0A1Y2FBE4"/>
<gene>
    <name evidence="7" type="ORF">BCR35DRAFT_265797</name>
</gene>
<dbReference type="InterPro" id="IPR036259">
    <property type="entry name" value="MFS_trans_sf"/>
</dbReference>
<feature type="transmembrane region" description="Helical" evidence="5">
    <location>
        <begin position="183"/>
        <end position="203"/>
    </location>
</feature>
<keyword evidence="8" id="KW-1185">Reference proteome</keyword>
<evidence type="ECO:0000313" key="7">
    <source>
        <dbReference type="EMBL" id="ORY81238.1"/>
    </source>
</evidence>
<dbReference type="AlphaFoldDB" id="A0A1Y2FBE4"/>
<comment type="caution">
    <text evidence="7">The sequence shown here is derived from an EMBL/GenBank/DDBJ whole genome shotgun (WGS) entry which is preliminary data.</text>
</comment>
<evidence type="ECO:0000256" key="4">
    <source>
        <dbReference type="ARBA" id="ARBA00023136"/>
    </source>
</evidence>
<dbReference type="SUPFAM" id="SSF103473">
    <property type="entry name" value="MFS general substrate transporter"/>
    <property type="match status" value="1"/>
</dbReference>
<feature type="transmembrane region" description="Helical" evidence="5">
    <location>
        <begin position="351"/>
        <end position="376"/>
    </location>
</feature>
<reference evidence="7 8" key="1">
    <citation type="submission" date="2016-07" db="EMBL/GenBank/DDBJ databases">
        <title>Pervasive Adenine N6-methylation of Active Genes in Fungi.</title>
        <authorList>
            <consortium name="DOE Joint Genome Institute"/>
            <person name="Mondo S.J."/>
            <person name="Dannebaum R.O."/>
            <person name="Kuo R.C."/>
            <person name="Labutti K."/>
            <person name="Haridas S."/>
            <person name="Kuo A."/>
            <person name="Salamov A."/>
            <person name="Ahrendt S.R."/>
            <person name="Lipzen A."/>
            <person name="Sullivan W."/>
            <person name="Andreopoulos W.B."/>
            <person name="Clum A."/>
            <person name="Lindquist E."/>
            <person name="Daum C."/>
            <person name="Ramamoorthy G.K."/>
            <person name="Gryganskyi A."/>
            <person name="Culley D."/>
            <person name="Magnuson J.K."/>
            <person name="James T.Y."/>
            <person name="O'Malley M.A."/>
            <person name="Stajich J.E."/>
            <person name="Spatafora J.W."/>
            <person name="Visel A."/>
            <person name="Grigoriev I.V."/>
        </authorList>
    </citation>
    <scope>NUCLEOTIDE SEQUENCE [LARGE SCALE GENOMIC DNA]</scope>
    <source>
        <strain evidence="7 8">62-1032</strain>
    </source>
</reference>
<dbReference type="Gene3D" id="1.20.1250.20">
    <property type="entry name" value="MFS general substrate transporter like domains"/>
    <property type="match status" value="1"/>
</dbReference>
<evidence type="ECO:0000256" key="1">
    <source>
        <dbReference type="ARBA" id="ARBA00004141"/>
    </source>
</evidence>
<feature type="transmembrane region" description="Helical" evidence="5">
    <location>
        <begin position="97"/>
        <end position="116"/>
    </location>
</feature>
<feature type="transmembrane region" description="Helical" evidence="5">
    <location>
        <begin position="397"/>
        <end position="415"/>
    </location>
</feature>
<keyword evidence="2 5" id="KW-0812">Transmembrane</keyword>
<feature type="domain" description="Major facilitator superfamily (MFS) profile" evidence="6">
    <location>
        <begin position="61"/>
        <end position="527"/>
    </location>
</feature>
<dbReference type="PANTHER" id="PTHR23502:SF149">
    <property type="entry name" value="TRANSPORTER, PUTATIVE-RELATED"/>
    <property type="match status" value="1"/>
</dbReference>
<feature type="transmembrane region" description="Helical" evidence="5">
    <location>
        <begin position="56"/>
        <end position="77"/>
    </location>
</feature>
<evidence type="ECO:0000259" key="6">
    <source>
        <dbReference type="PROSITE" id="PS50850"/>
    </source>
</evidence>
<keyword evidence="3 5" id="KW-1133">Transmembrane helix</keyword>
<dbReference type="EMBL" id="MCGR01000023">
    <property type="protein sequence ID" value="ORY81238.1"/>
    <property type="molecule type" value="Genomic_DNA"/>
</dbReference>
<dbReference type="Proteomes" id="UP000193467">
    <property type="component" value="Unassembled WGS sequence"/>
</dbReference>
<dbReference type="GO" id="GO:0005886">
    <property type="term" value="C:plasma membrane"/>
    <property type="evidence" value="ECO:0007669"/>
    <property type="project" value="TreeGrafter"/>
</dbReference>
<dbReference type="GO" id="GO:0022857">
    <property type="term" value="F:transmembrane transporter activity"/>
    <property type="evidence" value="ECO:0007669"/>
    <property type="project" value="InterPro"/>
</dbReference>
<evidence type="ECO:0000256" key="3">
    <source>
        <dbReference type="ARBA" id="ARBA00022989"/>
    </source>
</evidence>
<feature type="transmembrane region" description="Helical" evidence="5">
    <location>
        <begin position="215"/>
        <end position="235"/>
    </location>
</feature>
<dbReference type="OrthoDB" id="5215911at2759"/>
<feature type="transmembrane region" description="Helical" evidence="5">
    <location>
        <begin position="306"/>
        <end position="331"/>
    </location>
</feature>
<protein>
    <submittedName>
        <fullName evidence="7">Putative MFS transporter</fullName>
    </submittedName>
</protein>
<feature type="transmembrane region" description="Helical" evidence="5">
    <location>
        <begin position="486"/>
        <end position="510"/>
    </location>
</feature>
<evidence type="ECO:0000256" key="2">
    <source>
        <dbReference type="ARBA" id="ARBA00022692"/>
    </source>
</evidence>
<sequence>MQTDLKKLEAELQYEILPGTEVMADTEHVEFVKSGSTVLIPQPSSSPDDPLNWTPFWKSGAIVCSVLLGFIQGFGPLSLSSQVPYYVADFDRSVNDIVNLIGVTILVLGFSNFVWIPIATQFGRRPVAIFSNLVCLGSCIWRARATSYHSFLGACILNGIGAGPAETLPPVIISDVTFLHTRGAYMVTYWWAYFGSLMVGPVVSGVMSEKYGWQSFWWLNVALFAFLTVLSIVWLPETKYKRATELAPSSALDLAKQEEDRISTVGIEKHVDDALGRGRPTAKAFLPVSGFEGDKKLFLRDVGTPWLLFSFPIVQWASFVCSWSSSCFLVLNLTQSLVFAAPPYLFSAGAVGYTNLAILGGALIGLVTAGPSGDILSRFSTKRNRGIREPEMRLPALWPYALLLAIGTAVVSVGYENQWDWKVIVIVGYGSLGWQVAAIPPLAMTYAIDSYSQVSGEFLVSMTVNKNLWGYGVSQFLIPWIERSGYVAPLMVNAGLTILFTLGGSIALWLGGKTLRRWTKNSYIHRM</sequence>
<dbReference type="InterPro" id="IPR020846">
    <property type="entry name" value="MFS_dom"/>
</dbReference>